<name>A0A5B7HZP2_PORTR</name>
<gene>
    <name evidence="2" type="ORF">E2C01_068307</name>
</gene>
<comment type="caution">
    <text evidence="2">The sequence shown here is derived from an EMBL/GenBank/DDBJ whole genome shotgun (WGS) entry which is preliminary data.</text>
</comment>
<feature type="compositionally biased region" description="Basic and acidic residues" evidence="1">
    <location>
        <begin position="25"/>
        <end position="35"/>
    </location>
</feature>
<evidence type="ECO:0000256" key="1">
    <source>
        <dbReference type="SAM" id="MobiDB-lite"/>
    </source>
</evidence>
<sequence length="192" mass="21077">MTLDSEWAAVTSSQRPTGPETSTGEGRHIPHAEDWRGGGWSSNPAGLYTLTRSSGGQTLNLPHSASPRPHPRPQILANVYLSIALYFITCGQFHSSKILNLFYSAFPRPVHTFTYVLKSIYPASICLQHFTLTSLTSLKKKKNPVYFSILGQFVSSKILNLLHSVSTPSPTPFLPTPSSPPFQPLPDNTTLI</sequence>
<dbReference type="AlphaFoldDB" id="A0A5B7HZP2"/>
<evidence type="ECO:0000313" key="2">
    <source>
        <dbReference type="EMBL" id="MPC73964.1"/>
    </source>
</evidence>
<organism evidence="2 3">
    <name type="scientific">Portunus trituberculatus</name>
    <name type="common">Swimming crab</name>
    <name type="synonym">Neptunus trituberculatus</name>
    <dbReference type="NCBI Taxonomy" id="210409"/>
    <lineage>
        <taxon>Eukaryota</taxon>
        <taxon>Metazoa</taxon>
        <taxon>Ecdysozoa</taxon>
        <taxon>Arthropoda</taxon>
        <taxon>Crustacea</taxon>
        <taxon>Multicrustacea</taxon>
        <taxon>Malacostraca</taxon>
        <taxon>Eumalacostraca</taxon>
        <taxon>Eucarida</taxon>
        <taxon>Decapoda</taxon>
        <taxon>Pleocyemata</taxon>
        <taxon>Brachyura</taxon>
        <taxon>Eubrachyura</taxon>
        <taxon>Portunoidea</taxon>
        <taxon>Portunidae</taxon>
        <taxon>Portuninae</taxon>
        <taxon>Portunus</taxon>
    </lineage>
</organism>
<feature type="region of interest" description="Disordered" evidence="1">
    <location>
        <begin position="1"/>
        <end position="35"/>
    </location>
</feature>
<proteinExistence type="predicted"/>
<dbReference type="Proteomes" id="UP000324222">
    <property type="component" value="Unassembled WGS sequence"/>
</dbReference>
<feature type="region of interest" description="Disordered" evidence="1">
    <location>
        <begin position="172"/>
        <end position="192"/>
    </location>
</feature>
<feature type="compositionally biased region" description="Polar residues" evidence="1">
    <location>
        <begin position="10"/>
        <end position="24"/>
    </location>
</feature>
<protein>
    <submittedName>
        <fullName evidence="2">Uncharacterized protein</fullName>
    </submittedName>
</protein>
<evidence type="ECO:0000313" key="3">
    <source>
        <dbReference type="Proteomes" id="UP000324222"/>
    </source>
</evidence>
<reference evidence="2 3" key="1">
    <citation type="submission" date="2019-05" db="EMBL/GenBank/DDBJ databases">
        <title>Another draft genome of Portunus trituberculatus and its Hox gene families provides insights of decapod evolution.</title>
        <authorList>
            <person name="Jeong J.-H."/>
            <person name="Song I."/>
            <person name="Kim S."/>
            <person name="Choi T."/>
            <person name="Kim D."/>
            <person name="Ryu S."/>
            <person name="Kim W."/>
        </authorList>
    </citation>
    <scope>NUCLEOTIDE SEQUENCE [LARGE SCALE GENOMIC DNA]</scope>
    <source>
        <tissue evidence="2">Muscle</tissue>
    </source>
</reference>
<feature type="compositionally biased region" description="Pro residues" evidence="1">
    <location>
        <begin position="172"/>
        <end position="184"/>
    </location>
</feature>
<keyword evidence="3" id="KW-1185">Reference proteome</keyword>
<dbReference type="EMBL" id="VSRR010037924">
    <property type="protein sequence ID" value="MPC73964.1"/>
    <property type="molecule type" value="Genomic_DNA"/>
</dbReference>
<accession>A0A5B7HZP2</accession>